<name>A0ABW6A3Y1_9BACT</name>
<accession>A0ABW6A3Y1</accession>
<feature type="transmembrane region" description="Helical" evidence="1">
    <location>
        <begin position="120"/>
        <end position="139"/>
    </location>
</feature>
<sequence length="194" mass="22425">METFETLENIWNNQPALPRLSAADIELKARAQAKAIKAKHQWTIVIISITAMVLIAYFIWITAYDHRMLFTGLGIMIVMLLLRILAEYRSIRKLNTLSAEISLTEYAGRLKRFYQWRKRIHLVLTPVVYGLYMVGFILLLPAFKTAFSAGFFWYIIISGIAFFIVFGVFMARQIKRELTILAVLNKNFAQTVPQ</sequence>
<comment type="caution">
    <text evidence="2">The sequence shown here is derived from an EMBL/GenBank/DDBJ whole genome shotgun (WGS) entry which is preliminary data.</text>
</comment>
<reference evidence="3" key="1">
    <citation type="journal article" date="2019" name="Int. J. Syst. Evol. Microbiol.">
        <title>The Global Catalogue of Microorganisms (GCM) 10K type strain sequencing project: providing services to taxonomists for standard genome sequencing and annotation.</title>
        <authorList>
            <consortium name="The Broad Institute Genomics Platform"/>
            <consortium name="The Broad Institute Genome Sequencing Center for Infectious Disease"/>
            <person name="Wu L."/>
            <person name="Ma J."/>
        </authorList>
    </citation>
    <scope>NUCLEOTIDE SEQUENCE [LARGE SCALE GENOMIC DNA]</scope>
    <source>
        <strain evidence="3">KCTC 23299</strain>
    </source>
</reference>
<feature type="transmembrane region" description="Helical" evidence="1">
    <location>
        <begin position="151"/>
        <end position="171"/>
    </location>
</feature>
<gene>
    <name evidence="2" type="ORF">ACFS6H_03530</name>
</gene>
<dbReference type="EMBL" id="JBHUOZ010000001">
    <property type="protein sequence ID" value="MFD2918767.1"/>
    <property type="molecule type" value="Genomic_DNA"/>
</dbReference>
<organism evidence="2 3">
    <name type="scientific">Terrimonas rubra</name>
    <dbReference type="NCBI Taxonomy" id="1035890"/>
    <lineage>
        <taxon>Bacteria</taxon>
        <taxon>Pseudomonadati</taxon>
        <taxon>Bacteroidota</taxon>
        <taxon>Chitinophagia</taxon>
        <taxon>Chitinophagales</taxon>
        <taxon>Chitinophagaceae</taxon>
        <taxon>Terrimonas</taxon>
    </lineage>
</organism>
<keyword evidence="1" id="KW-0472">Membrane</keyword>
<evidence type="ECO:0000256" key="1">
    <source>
        <dbReference type="SAM" id="Phobius"/>
    </source>
</evidence>
<keyword evidence="1" id="KW-1133">Transmembrane helix</keyword>
<keyword evidence="3" id="KW-1185">Reference proteome</keyword>
<keyword evidence="1" id="KW-0812">Transmembrane</keyword>
<feature type="transmembrane region" description="Helical" evidence="1">
    <location>
        <begin position="68"/>
        <end position="86"/>
    </location>
</feature>
<protein>
    <submittedName>
        <fullName evidence="2">Uncharacterized protein</fullName>
    </submittedName>
</protein>
<dbReference type="Proteomes" id="UP001597511">
    <property type="component" value="Unassembled WGS sequence"/>
</dbReference>
<proteinExistence type="predicted"/>
<dbReference type="RefSeq" id="WP_386095279.1">
    <property type="nucleotide sequence ID" value="NZ_JBHUOZ010000001.1"/>
</dbReference>
<feature type="transmembrane region" description="Helical" evidence="1">
    <location>
        <begin position="42"/>
        <end position="62"/>
    </location>
</feature>
<evidence type="ECO:0000313" key="2">
    <source>
        <dbReference type="EMBL" id="MFD2918767.1"/>
    </source>
</evidence>
<evidence type="ECO:0000313" key="3">
    <source>
        <dbReference type="Proteomes" id="UP001597511"/>
    </source>
</evidence>